<dbReference type="PANTHER" id="PTHR24148">
    <property type="entry name" value="ANKYRIN REPEAT DOMAIN-CONTAINING PROTEIN 39 HOMOLOG-RELATED"/>
    <property type="match status" value="1"/>
</dbReference>
<dbReference type="Proteomes" id="UP001215712">
    <property type="component" value="Unassembled WGS sequence"/>
</dbReference>
<accession>A0AAD6N140</accession>
<evidence type="ECO:0000313" key="3">
    <source>
        <dbReference type="Proteomes" id="UP001215712"/>
    </source>
</evidence>
<protein>
    <submittedName>
        <fullName evidence="2">Heterokaryon incompatibility protein-domain-containing protein</fullName>
    </submittedName>
</protein>
<keyword evidence="3" id="KW-1185">Reference proteome</keyword>
<name>A0AAD6N140_9EURO</name>
<reference evidence="2" key="2">
    <citation type="submission" date="2023-01" db="EMBL/GenBank/DDBJ databases">
        <authorList>
            <person name="Petersen C."/>
        </authorList>
    </citation>
    <scope>NUCLEOTIDE SEQUENCE</scope>
    <source>
        <strain evidence="2">IBT 17514</strain>
    </source>
</reference>
<dbReference type="InterPro" id="IPR052895">
    <property type="entry name" value="HetReg/Transcr_Mod"/>
</dbReference>
<dbReference type="PANTHER" id="PTHR24148:SF78">
    <property type="entry name" value="HETEROKARYON INCOMPATIBILITY DOMAIN-CONTAINING PROTEIN"/>
    <property type="match status" value="1"/>
</dbReference>
<reference evidence="2" key="1">
    <citation type="journal article" date="2023" name="IMA Fungus">
        <title>Comparative genomic study of the Penicillium genus elucidates a diverse pangenome and 15 lateral gene transfer events.</title>
        <authorList>
            <person name="Petersen C."/>
            <person name="Sorensen T."/>
            <person name="Nielsen M.R."/>
            <person name="Sondergaard T.E."/>
            <person name="Sorensen J.L."/>
            <person name="Fitzpatrick D.A."/>
            <person name="Frisvad J.C."/>
            <person name="Nielsen K.L."/>
        </authorList>
    </citation>
    <scope>NUCLEOTIDE SEQUENCE</scope>
    <source>
        <strain evidence="2">IBT 17514</strain>
    </source>
</reference>
<feature type="domain" description="Heterokaryon incompatibility" evidence="1">
    <location>
        <begin position="50"/>
        <end position="153"/>
    </location>
</feature>
<dbReference type="Pfam" id="PF06985">
    <property type="entry name" value="HET"/>
    <property type="match status" value="1"/>
</dbReference>
<sequence length="185" mass="21023">MSIFTYPSLQEPGNPTRMIRLMPHTRSDAPIECKLFNYNLLEGGGRAHMYEALSYCWQSNVRSETVRLNGIPFSVTKNLHTALSYLRDRQLERILWIDAICINQDDSDEKSKQIPLMRMIYAQAGQVIVWLGDGTDNGDRALSQIQHLAEASGVQMVSNIAEDYESCLKLLQRDLVSSHLGMEFV</sequence>
<evidence type="ECO:0000313" key="2">
    <source>
        <dbReference type="EMBL" id="KAJ5740799.1"/>
    </source>
</evidence>
<dbReference type="EMBL" id="JAQJAN010000001">
    <property type="protein sequence ID" value="KAJ5740799.1"/>
    <property type="molecule type" value="Genomic_DNA"/>
</dbReference>
<evidence type="ECO:0000259" key="1">
    <source>
        <dbReference type="Pfam" id="PF06985"/>
    </source>
</evidence>
<dbReference type="InterPro" id="IPR010730">
    <property type="entry name" value="HET"/>
</dbReference>
<proteinExistence type="predicted"/>
<gene>
    <name evidence="2" type="ORF">N7493_000671</name>
</gene>
<dbReference type="AlphaFoldDB" id="A0AAD6N140"/>
<organism evidence="2 3">
    <name type="scientific">Penicillium malachiteum</name>
    <dbReference type="NCBI Taxonomy" id="1324776"/>
    <lineage>
        <taxon>Eukaryota</taxon>
        <taxon>Fungi</taxon>
        <taxon>Dikarya</taxon>
        <taxon>Ascomycota</taxon>
        <taxon>Pezizomycotina</taxon>
        <taxon>Eurotiomycetes</taxon>
        <taxon>Eurotiomycetidae</taxon>
        <taxon>Eurotiales</taxon>
        <taxon>Aspergillaceae</taxon>
        <taxon>Penicillium</taxon>
    </lineage>
</organism>
<comment type="caution">
    <text evidence="2">The sequence shown here is derived from an EMBL/GenBank/DDBJ whole genome shotgun (WGS) entry which is preliminary data.</text>
</comment>